<dbReference type="SUPFAM" id="SSF51322">
    <property type="entry name" value="Cyanovirin-N"/>
    <property type="match status" value="1"/>
</dbReference>
<sequence>MSYNNNGYGQQGDYQQGGNHMQSNYNSQSSYQGGQQQPGYNRNNSGEAGDYYGQGQQQYGGGPGQFQNQQQYGGGSGQNQNQSPPPYGQQSQSQGYGNSGYGDQGYGGPDGETGDRGFMGAMAGGAAGAFGGHKIGGTGSTIVGALAGAFVGHKTQDGISDWKDKRDEKKEEEERRKKEEERREEEEKRRREDGHHHSGHHGHGSHNSPRGGNYAGGFTQTSRDIYLDTHGDYRLHAQCRRQDGSYQSSTISLNRVLENDRGSFRWSGGGGGSSSSIVTVQSGDTLRSIAARNNCTFEELARNNGIQNPDMIYPGQSLQIPGRGSGSCGSDFGSSARNVRLVDGGQRLEAELSCDGRWSTASVNLDERIRNRDGCLELA</sequence>
<dbReference type="GO" id="GO:0019867">
    <property type="term" value="C:outer membrane"/>
    <property type="evidence" value="ECO:0007669"/>
    <property type="project" value="InterPro"/>
</dbReference>
<dbReference type="CDD" id="cd00118">
    <property type="entry name" value="LysM"/>
    <property type="match status" value="1"/>
</dbReference>
<organism evidence="3 4">
    <name type="scientific">Aaosphaeria arxii CBS 175.79</name>
    <dbReference type="NCBI Taxonomy" id="1450172"/>
    <lineage>
        <taxon>Eukaryota</taxon>
        <taxon>Fungi</taxon>
        <taxon>Dikarya</taxon>
        <taxon>Ascomycota</taxon>
        <taxon>Pezizomycotina</taxon>
        <taxon>Dothideomycetes</taxon>
        <taxon>Pleosporomycetidae</taxon>
        <taxon>Pleosporales</taxon>
        <taxon>Pleosporales incertae sedis</taxon>
        <taxon>Aaosphaeria</taxon>
    </lineage>
</organism>
<dbReference type="PROSITE" id="PS51782">
    <property type="entry name" value="LYSM"/>
    <property type="match status" value="1"/>
</dbReference>
<feature type="domain" description="LysM" evidence="2">
    <location>
        <begin position="276"/>
        <end position="320"/>
    </location>
</feature>
<feature type="compositionally biased region" description="Basic and acidic residues" evidence="1">
    <location>
        <begin position="156"/>
        <end position="196"/>
    </location>
</feature>
<dbReference type="OrthoDB" id="2107166at2759"/>
<dbReference type="Gene3D" id="3.10.350.10">
    <property type="entry name" value="LysM domain"/>
    <property type="match status" value="1"/>
</dbReference>
<evidence type="ECO:0000313" key="3">
    <source>
        <dbReference type="EMBL" id="KAF2009068.1"/>
    </source>
</evidence>
<reference evidence="3" key="1">
    <citation type="journal article" date="2020" name="Stud. Mycol.">
        <title>101 Dothideomycetes genomes: a test case for predicting lifestyles and emergence of pathogens.</title>
        <authorList>
            <person name="Haridas S."/>
            <person name="Albert R."/>
            <person name="Binder M."/>
            <person name="Bloem J."/>
            <person name="Labutti K."/>
            <person name="Salamov A."/>
            <person name="Andreopoulos B."/>
            <person name="Baker S."/>
            <person name="Barry K."/>
            <person name="Bills G."/>
            <person name="Bluhm B."/>
            <person name="Cannon C."/>
            <person name="Castanera R."/>
            <person name="Culley D."/>
            <person name="Daum C."/>
            <person name="Ezra D."/>
            <person name="Gonzalez J."/>
            <person name="Henrissat B."/>
            <person name="Kuo A."/>
            <person name="Liang C."/>
            <person name="Lipzen A."/>
            <person name="Lutzoni F."/>
            <person name="Magnuson J."/>
            <person name="Mondo S."/>
            <person name="Nolan M."/>
            <person name="Ohm R."/>
            <person name="Pangilinan J."/>
            <person name="Park H.-J."/>
            <person name="Ramirez L."/>
            <person name="Alfaro M."/>
            <person name="Sun H."/>
            <person name="Tritt A."/>
            <person name="Yoshinaga Y."/>
            <person name="Zwiers L.-H."/>
            <person name="Turgeon B."/>
            <person name="Goodwin S."/>
            <person name="Spatafora J."/>
            <person name="Crous P."/>
            <person name="Grigoriev I."/>
        </authorList>
    </citation>
    <scope>NUCLEOTIDE SEQUENCE</scope>
    <source>
        <strain evidence="3">CBS 175.79</strain>
    </source>
</reference>
<feature type="region of interest" description="Disordered" evidence="1">
    <location>
        <begin position="156"/>
        <end position="219"/>
    </location>
</feature>
<dbReference type="PANTHER" id="PTHR37014">
    <property type="entry name" value="EXPRESSION LETHALITY PROTEIN HEL10, PUTATIVE (AFU_ORTHOLOGUE AFUA_1G06580)-RELATED"/>
    <property type="match status" value="1"/>
</dbReference>
<name>A0A6A5X7Z2_9PLEO</name>
<dbReference type="Proteomes" id="UP000799778">
    <property type="component" value="Unassembled WGS sequence"/>
</dbReference>
<dbReference type="SUPFAM" id="SSF54106">
    <property type="entry name" value="LysM domain"/>
    <property type="match status" value="1"/>
</dbReference>
<feature type="compositionally biased region" description="Low complexity" evidence="1">
    <location>
        <begin position="1"/>
        <end position="41"/>
    </location>
</feature>
<evidence type="ECO:0000256" key="1">
    <source>
        <dbReference type="SAM" id="MobiDB-lite"/>
    </source>
</evidence>
<dbReference type="EMBL" id="ML978080">
    <property type="protein sequence ID" value="KAF2009068.1"/>
    <property type="molecule type" value="Genomic_DNA"/>
</dbReference>
<dbReference type="SMART" id="SM01111">
    <property type="entry name" value="CVNH"/>
    <property type="match status" value="1"/>
</dbReference>
<dbReference type="Gene3D" id="2.30.60.10">
    <property type="entry name" value="Cyanovirin-N"/>
    <property type="match status" value="1"/>
</dbReference>
<feature type="compositionally biased region" description="Low complexity" evidence="1">
    <location>
        <begin position="78"/>
        <end position="96"/>
    </location>
</feature>
<evidence type="ECO:0000259" key="2">
    <source>
        <dbReference type="PROSITE" id="PS51782"/>
    </source>
</evidence>
<dbReference type="GeneID" id="54287019"/>
<dbReference type="InterPro" id="IPR011058">
    <property type="entry name" value="Cyanovirin-N"/>
</dbReference>
<keyword evidence="4" id="KW-1185">Reference proteome</keyword>
<dbReference type="InterPro" id="IPR018392">
    <property type="entry name" value="LysM"/>
</dbReference>
<dbReference type="Pfam" id="PF05433">
    <property type="entry name" value="Rick_17kDa_Anti"/>
    <property type="match status" value="1"/>
</dbReference>
<dbReference type="PANTHER" id="PTHR37014:SF1">
    <property type="entry name" value="EXPRESSION LETHALITY PROTEIN HEL10, PUTATIVE (AFU_ORTHOLOGUE AFUA_1G06580)-RELATED"/>
    <property type="match status" value="1"/>
</dbReference>
<gene>
    <name evidence="3" type="ORF">BU24DRAFT_429006</name>
</gene>
<dbReference type="RefSeq" id="XP_033377407.1">
    <property type="nucleotide sequence ID" value="XM_033529622.1"/>
</dbReference>
<proteinExistence type="predicted"/>
<evidence type="ECO:0000313" key="4">
    <source>
        <dbReference type="Proteomes" id="UP000799778"/>
    </source>
</evidence>
<feature type="compositionally biased region" description="Gly residues" evidence="1">
    <location>
        <begin position="97"/>
        <end position="111"/>
    </location>
</feature>
<feature type="region of interest" description="Disordered" evidence="1">
    <location>
        <begin position="1"/>
        <end position="114"/>
    </location>
</feature>
<dbReference type="InterPro" id="IPR036779">
    <property type="entry name" value="LysM_dom_sf"/>
</dbReference>
<accession>A0A6A5X7Z2</accession>
<dbReference type="Pfam" id="PF01476">
    <property type="entry name" value="LysM"/>
    <property type="match status" value="1"/>
</dbReference>
<protein>
    <submittedName>
        <fullName evidence="3">Carbohydrate-binding module family 50 protein</fullName>
    </submittedName>
</protein>
<dbReference type="Pfam" id="PF08881">
    <property type="entry name" value="CVNH"/>
    <property type="match status" value="1"/>
</dbReference>
<dbReference type="SMART" id="SM00257">
    <property type="entry name" value="LysM"/>
    <property type="match status" value="1"/>
</dbReference>
<dbReference type="AlphaFoldDB" id="A0A6A5X7Z2"/>
<dbReference type="InterPro" id="IPR036673">
    <property type="entry name" value="Cyanovirin-N_sf"/>
</dbReference>
<dbReference type="InterPro" id="IPR008816">
    <property type="entry name" value="Gly_zipper_2TM_dom"/>
</dbReference>